<dbReference type="Proteomes" id="UP000194153">
    <property type="component" value="Unassembled WGS sequence"/>
</dbReference>
<feature type="signal peptide" evidence="1">
    <location>
        <begin position="1"/>
        <end position="26"/>
    </location>
</feature>
<evidence type="ECO:0000256" key="1">
    <source>
        <dbReference type="SAM" id="SignalP"/>
    </source>
</evidence>
<organism evidence="2 3">
    <name type="scientific">Geoanaerobacter pelophilus</name>
    <dbReference type="NCBI Taxonomy" id="60036"/>
    <lineage>
        <taxon>Bacteria</taxon>
        <taxon>Pseudomonadati</taxon>
        <taxon>Thermodesulfobacteriota</taxon>
        <taxon>Desulfuromonadia</taxon>
        <taxon>Geobacterales</taxon>
        <taxon>Geobacteraceae</taxon>
        <taxon>Geoanaerobacter</taxon>
    </lineage>
</organism>
<proteinExistence type="predicted"/>
<protein>
    <submittedName>
        <fullName evidence="2">Cytochrome C</fullName>
    </submittedName>
</protein>
<dbReference type="EMBL" id="BDQG01000001">
    <property type="protein sequence ID" value="GAW65449.1"/>
    <property type="molecule type" value="Genomic_DNA"/>
</dbReference>
<comment type="caution">
    <text evidence="2">The sequence shown here is derived from an EMBL/GenBank/DDBJ whole genome shotgun (WGS) entry which is preliminary data.</text>
</comment>
<name>A0ABQ0MEC5_9BACT</name>
<feature type="chain" id="PRO_5047437729" evidence="1">
    <location>
        <begin position="27"/>
        <end position="126"/>
    </location>
</feature>
<dbReference type="RefSeq" id="WP_085811896.1">
    <property type="nucleotide sequence ID" value="NZ_BDQG01000001.1"/>
</dbReference>
<reference evidence="3" key="1">
    <citation type="submission" date="2017-05" db="EMBL/GenBank/DDBJ databases">
        <title>Draft genome sequence of Geobacter pelophilus, a iron(III)-reducing bacteria.</title>
        <authorList>
            <person name="Aoyagi T."/>
            <person name="Koike H."/>
            <person name="Morita T."/>
            <person name="Sato Y."/>
            <person name="Habe H."/>
            <person name="Hori T."/>
        </authorList>
    </citation>
    <scope>NUCLEOTIDE SEQUENCE [LARGE SCALE GENOMIC DNA]</scope>
    <source>
        <strain evidence="3">Drf2</strain>
    </source>
</reference>
<accession>A0ABQ0MEC5</accession>
<sequence>MSKKMLKMSPLVAALALGGACGSALAAQHDSIVLRDRDGAALTADKHNNAFSMQGTCGACHNGSTVNNKKLLSYAEIERHNYHASLGQNELRGFNPFNADSTDAWRRGAAAPGKSWVQSPGHVGSW</sequence>
<keyword evidence="3" id="KW-1185">Reference proteome</keyword>
<keyword evidence="1" id="KW-0732">Signal</keyword>
<dbReference type="PROSITE" id="PS51257">
    <property type="entry name" value="PROKAR_LIPOPROTEIN"/>
    <property type="match status" value="1"/>
</dbReference>
<evidence type="ECO:0000313" key="2">
    <source>
        <dbReference type="EMBL" id="GAW65449.1"/>
    </source>
</evidence>
<evidence type="ECO:0000313" key="3">
    <source>
        <dbReference type="Proteomes" id="UP000194153"/>
    </source>
</evidence>
<gene>
    <name evidence="2" type="ORF">GPEL0_01f0341</name>
</gene>